<dbReference type="PROSITE" id="PS51767">
    <property type="entry name" value="PEPTIDASE_A1"/>
    <property type="match status" value="1"/>
</dbReference>
<dbReference type="EMBL" id="KZ305056">
    <property type="protein sequence ID" value="PIA34079.1"/>
    <property type="molecule type" value="Genomic_DNA"/>
</dbReference>
<dbReference type="PANTHER" id="PTHR13683">
    <property type="entry name" value="ASPARTYL PROTEASES"/>
    <property type="match status" value="1"/>
</dbReference>
<evidence type="ECO:0000256" key="4">
    <source>
        <dbReference type="SAM" id="SignalP"/>
    </source>
</evidence>
<dbReference type="Pfam" id="PF14543">
    <property type="entry name" value="TAXi_N"/>
    <property type="match status" value="1"/>
</dbReference>
<dbReference type="InterPro" id="IPR001461">
    <property type="entry name" value="Aspartic_peptidase_A1"/>
</dbReference>
<dbReference type="PANTHER" id="PTHR13683:SF809">
    <property type="entry name" value="PEPTIDASE A1 DOMAIN-CONTAINING PROTEIN"/>
    <property type="match status" value="1"/>
</dbReference>
<dbReference type="InterPro" id="IPR032799">
    <property type="entry name" value="TAXi_C"/>
</dbReference>
<dbReference type="InParanoid" id="A0A2G5CS52"/>
<comment type="similarity">
    <text evidence="1">Belongs to the peptidase A1 family.</text>
</comment>
<evidence type="ECO:0000313" key="7">
    <source>
        <dbReference type="Proteomes" id="UP000230069"/>
    </source>
</evidence>
<dbReference type="FunFam" id="2.40.70.10:FF:000031">
    <property type="entry name" value="Aspartyl protease AED1"/>
    <property type="match status" value="1"/>
</dbReference>
<evidence type="ECO:0000256" key="3">
    <source>
        <dbReference type="SAM" id="MobiDB-lite"/>
    </source>
</evidence>
<dbReference type="InterPro" id="IPR021109">
    <property type="entry name" value="Peptidase_aspartic_dom_sf"/>
</dbReference>
<dbReference type="InterPro" id="IPR032861">
    <property type="entry name" value="TAXi_N"/>
</dbReference>
<dbReference type="STRING" id="218851.A0A2G5CS52"/>
<evidence type="ECO:0000256" key="2">
    <source>
        <dbReference type="PIRSR" id="PIRSR601461-1"/>
    </source>
</evidence>
<evidence type="ECO:0000259" key="5">
    <source>
        <dbReference type="PROSITE" id="PS51767"/>
    </source>
</evidence>
<protein>
    <recommendedName>
        <fullName evidence="5">Peptidase A1 domain-containing protein</fullName>
    </recommendedName>
</protein>
<feature type="active site" evidence="2">
    <location>
        <position position="395"/>
    </location>
</feature>
<evidence type="ECO:0000313" key="6">
    <source>
        <dbReference type="EMBL" id="PIA34079.1"/>
    </source>
</evidence>
<feature type="signal peptide" evidence="4">
    <location>
        <begin position="1"/>
        <end position="24"/>
    </location>
</feature>
<accession>A0A2G5CS52</accession>
<feature type="chain" id="PRO_5013592764" description="Peptidase A1 domain-containing protein" evidence="4">
    <location>
        <begin position="25"/>
        <end position="536"/>
    </location>
</feature>
<name>A0A2G5CS52_AQUCA</name>
<feature type="region of interest" description="Disordered" evidence="3">
    <location>
        <begin position="101"/>
        <end position="135"/>
    </location>
</feature>
<dbReference type="GO" id="GO:0006508">
    <property type="term" value="P:proteolysis"/>
    <property type="evidence" value="ECO:0007669"/>
    <property type="project" value="InterPro"/>
</dbReference>
<sequence length="536" mass="58051">MDVALFLLVSSLFISATPTTFVLAEVSQKTWLNEPKESRHQPSDSDKNRKLLEPGIHMTLHHVHRLPTASDLLARDEARVQSINYRRLILKSKTNTITTAAGRTKRSSSATGLVHHKARGDANNSSKSNVSGGDGGVSVGLEPGTSIGVANYYVKMGLGTPVSYYDMLVDTGSSLTWLQCKPCEIYCHPQAGPVFNPSMSKTYKYLTCDTPQCSNLEAATLNAPMCSSLANKCIYEASYGDRSYSVGFLSKDTLTLSSTSNPTLQEFVYGCGEDTQGLFGRSAGLIGFARDSLSMSAQLSPKYGFIFSYCLPTPSTGSSRTGTLSFGRSSLYSNKNSKENATLSNIAVSYALTPMIKDPDSPSLYFLRWTGMTIAGQPLKGVSMLQYQSTPTIIDSGTVISRIPVNIYEPLRDAFIKAMSTRYPKAPSFSILDTCYYTKPRKTAMANGPDGHKKEGIMKILLGVPEVSMIFQGGAELKLRPQNVLIEVENGVSCLAYAANYATNGLAIIGNNQQQTFRILYDVTNSKIGFAAGGCD</sequence>
<organism evidence="6 7">
    <name type="scientific">Aquilegia coerulea</name>
    <name type="common">Rocky mountain columbine</name>
    <dbReference type="NCBI Taxonomy" id="218851"/>
    <lineage>
        <taxon>Eukaryota</taxon>
        <taxon>Viridiplantae</taxon>
        <taxon>Streptophyta</taxon>
        <taxon>Embryophyta</taxon>
        <taxon>Tracheophyta</taxon>
        <taxon>Spermatophyta</taxon>
        <taxon>Magnoliopsida</taxon>
        <taxon>Ranunculales</taxon>
        <taxon>Ranunculaceae</taxon>
        <taxon>Thalictroideae</taxon>
        <taxon>Aquilegia</taxon>
    </lineage>
</organism>
<dbReference type="Proteomes" id="UP000230069">
    <property type="component" value="Unassembled WGS sequence"/>
</dbReference>
<feature type="domain" description="Peptidase A1" evidence="5">
    <location>
        <begin position="152"/>
        <end position="531"/>
    </location>
</feature>
<dbReference type="InterPro" id="IPR001969">
    <property type="entry name" value="Aspartic_peptidase_AS"/>
</dbReference>
<dbReference type="PROSITE" id="PS00141">
    <property type="entry name" value="ASP_PROTEASE"/>
    <property type="match status" value="1"/>
</dbReference>
<evidence type="ECO:0000256" key="1">
    <source>
        <dbReference type="ARBA" id="ARBA00007447"/>
    </source>
</evidence>
<gene>
    <name evidence="6" type="ORF">AQUCO_03900174v1</name>
</gene>
<keyword evidence="7" id="KW-1185">Reference proteome</keyword>
<reference evidence="6 7" key="1">
    <citation type="submission" date="2017-09" db="EMBL/GenBank/DDBJ databases">
        <title>WGS assembly of Aquilegia coerulea Goldsmith.</title>
        <authorList>
            <person name="Hodges S."/>
            <person name="Kramer E."/>
            <person name="Nordborg M."/>
            <person name="Tomkins J."/>
            <person name="Borevitz J."/>
            <person name="Derieg N."/>
            <person name="Yan J."/>
            <person name="Mihaltcheva S."/>
            <person name="Hayes R.D."/>
            <person name="Rokhsar D."/>
        </authorList>
    </citation>
    <scope>NUCLEOTIDE SEQUENCE [LARGE SCALE GENOMIC DNA]</scope>
    <source>
        <strain evidence="7">cv. Goldsmith</strain>
    </source>
</reference>
<dbReference type="Gene3D" id="2.40.70.10">
    <property type="entry name" value="Acid Proteases"/>
    <property type="match status" value="2"/>
</dbReference>
<dbReference type="Pfam" id="PF14541">
    <property type="entry name" value="TAXi_C"/>
    <property type="match status" value="1"/>
</dbReference>
<dbReference type="SUPFAM" id="SSF50630">
    <property type="entry name" value="Acid proteases"/>
    <property type="match status" value="1"/>
</dbReference>
<keyword evidence="4" id="KW-0732">Signal</keyword>
<dbReference type="AlphaFoldDB" id="A0A2G5CS52"/>
<dbReference type="InterPro" id="IPR033121">
    <property type="entry name" value="PEPTIDASE_A1"/>
</dbReference>
<feature type="active site" evidence="2">
    <location>
        <position position="170"/>
    </location>
</feature>
<proteinExistence type="inferred from homology"/>
<dbReference type="OrthoDB" id="2747330at2759"/>
<dbReference type="GO" id="GO:0004190">
    <property type="term" value="F:aspartic-type endopeptidase activity"/>
    <property type="evidence" value="ECO:0007669"/>
    <property type="project" value="InterPro"/>
</dbReference>
<feature type="compositionally biased region" description="Polar residues" evidence="3">
    <location>
        <begin position="101"/>
        <end position="111"/>
    </location>
</feature>